<reference evidence="2" key="1">
    <citation type="submission" date="2023-08" db="EMBL/GenBank/DDBJ databases">
        <title>Rhodospirillaceae gen. nov., a novel taxon isolated from the Yangtze River Yuezi River estuary sludge.</title>
        <authorList>
            <person name="Ruan L."/>
        </authorList>
    </citation>
    <scope>NUCLEOTIDE SEQUENCE [LARGE SCALE GENOMIC DNA]</scope>
    <source>
        <strain evidence="2">R-7</strain>
    </source>
</reference>
<organism evidence="1 2">
    <name type="scientific">Dongia sedimenti</name>
    <dbReference type="NCBI Taxonomy" id="3064282"/>
    <lineage>
        <taxon>Bacteria</taxon>
        <taxon>Pseudomonadati</taxon>
        <taxon>Pseudomonadota</taxon>
        <taxon>Alphaproteobacteria</taxon>
        <taxon>Rhodospirillales</taxon>
        <taxon>Dongiaceae</taxon>
        <taxon>Dongia</taxon>
    </lineage>
</organism>
<dbReference type="RefSeq" id="WP_379953576.1">
    <property type="nucleotide sequence ID" value="NZ_JAUYVI010000001.1"/>
</dbReference>
<gene>
    <name evidence="1" type="ORF">Q8A70_00930</name>
</gene>
<protein>
    <submittedName>
        <fullName evidence="1">Uncharacterized protein</fullName>
    </submittedName>
</protein>
<evidence type="ECO:0000313" key="2">
    <source>
        <dbReference type="Proteomes" id="UP001230156"/>
    </source>
</evidence>
<proteinExistence type="predicted"/>
<sequence length="113" mass="13383">MPTALSLRRDAELKYDGPIPAEVLAAIAAEEQRERDAQLMAQMSESERLRFRAAKEFRLAKRSFRVLCAMTRRRTVRRPDGAWFALRDRARVEAEAHVEAWRMLRWRERKVSR</sequence>
<dbReference type="EMBL" id="JAUYVI010000001">
    <property type="protein sequence ID" value="MDQ7246202.1"/>
    <property type="molecule type" value="Genomic_DNA"/>
</dbReference>
<accession>A0ABU0YES2</accession>
<keyword evidence="2" id="KW-1185">Reference proteome</keyword>
<comment type="caution">
    <text evidence="1">The sequence shown here is derived from an EMBL/GenBank/DDBJ whole genome shotgun (WGS) entry which is preliminary data.</text>
</comment>
<dbReference type="Proteomes" id="UP001230156">
    <property type="component" value="Unassembled WGS sequence"/>
</dbReference>
<name>A0ABU0YES2_9PROT</name>
<evidence type="ECO:0000313" key="1">
    <source>
        <dbReference type="EMBL" id="MDQ7246202.1"/>
    </source>
</evidence>